<reference evidence="2 3" key="1">
    <citation type="journal article" date="2021" name="Nat. Commun.">
        <title>Genetic determinants of endophytism in the Arabidopsis root mycobiome.</title>
        <authorList>
            <person name="Mesny F."/>
            <person name="Miyauchi S."/>
            <person name="Thiergart T."/>
            <person name="Pickel B."/>
            <person name="Atanasova L."/>
            <person name="Karlsson M."/>
            <person name="Huettel B."/>
            <person name="Barry K.W."/>
            <person name="Haridas S."/>
            <person name="Chen C."/>
            <person name="Bauer D."/>
            <person name="Andreopoulos W."/>
            <person name="Pangilinan J."/>
            <person name="LaButti K."/>
            <person name="Riley R."/>
            <person name="Lipzen A."/>
            <person name="Clum A."/>
            <person name="Drula E."/>
            <person name="Henrissat B."/>
            <person name="Kohler A."/>
            <person name="Grigoriev I.V."/>
            <person name="Martin F.M."/>
            <person name="Hacquard S."/>
        </authorList>
    </citation>
    <scope>NUCLEOTIDE SEQUENCE [LARGE SCALE GENOMIC DNA]</scope>
    <source>
        <strain evidence="2 3">MPI-CAGE-CH-0241</strain>
    </source>
</reference>
<accession>A0A9P8VRX7</accession>
<organism evidence="2 3">
    <name type="scientific">Thelonectria olida</name>
    <dbReference type="NCBI Taxonomy" id="1576542"/>
    <lineage>
        <taxon>Eukaryota</taxon>
        <taxon>Fungi</taxon>
        <taxon>Dikarya</taxon>
        <taxon>Ascomycota</taxon>
        <taxon>Pezizomycotina</taxon>
        <taxon>Sordariomycetes</taxon>
        <taxon>Hypocreomycetidae</taxon>
        <taxon>Hypocreales</taxon>
        <taxon>Nectriaceae</taxon>
        <taxon>Thelonectria</taxon>
    </lineage>
</organism>
<keyword evidence="1" id="KW-0732">Signal</keyword>
<evidence type="ECO:0000313" key="3">
    <source>
        <dbReference type="Proteomes" id="UP000777438"/>
    </source>
</evidence>
<sequence>MSCVLFWFGGIWLFIAGSLVNCASINSSRHRKPSKWAAEQIGASRLCLRVEHDDPCSWRWDGLRQDLPKKRSPICGLEILASFHSIPQAQRKVRLENLTVHGTREAERGRRNVPSSNQPQAPYFLQALYLYTQNSRVRIFMLC</sequence>
<feature type="signal peptide" evidence="1">
    <location>
        <begin position="1"/>
        <end position="22"/>
    </location>
</feature>
<dbReference type="EMBL" id="JAGPYM010000037">
    <property type="protein sequence ID" value="KAH6874746.1"/>
    <property type="molecule type" value="Genomic_DNA"/>
</dbReference>
<evidence type="ECO:0008006" key="4">
    <source>
        <dbReference type="Google" id="ProtNLM"/>
    </source>
</evidence>
<protein>
    <recommendedName>
        <fullName evidence="4">Secreted protein</fullName>
    </recommendedName>
</protein>
<evidence type="ECO:0000313" key="2">
    <source>
        <dbReference type="EMBL" id="KAH6874746.1"/>
    </source>
</evidence>
<feature type="chain" id="PRO_5040408355" description="Secreted protein" evidence="1">
    <location>
        <begin position="23"/>
        <end position="143"/>
    </location>
</feature>
<name>A0A9P8VRX7_9HYPO</name>
<evidence type="ECO:0000256" key="1">
    <source>
        <dbReference type="SAM" id="SignalP"/>
    </source>
</evidence>
<dbReference type="Proteomes" id="UP000777438">
    <property type="component" value="Unassembled WGS sequence"/>
</dbReference>
<proteinExistence type="predicted"/>
<dbReference type="AlphaFoldDB" id="A0A9P8VRX7"/>
<comment type="caution">
    <text evidence="2">The sequence shown here is derived from an EMBL/GenBank/DDBJ whole genome shotgun (WGS) entry which is preliminary data.</text>
</comment>
<gene>
    <name evidence="2" type="ORF">B0T10DRAFT_498460</name>
</gene>
<keyword evidence="3" id="KW-1185">Reference proteome</keyword>